<dbReference type="STRING" id="112413.SAMN05421854_105245"/>
<gene>
    <name evidence="2" type="ORF">SAMN05421854_105245</name>
</gene>
<dbReference type="EMBL" id="FOWC01000005">
    <property type="protein sequence ID" value="SFP43128.1"/>
    <property type="molecule type" value="Genomic_DNA"/>
</dbReference>
<accession>A0A1I5Q9Z8</accession>
<dbReference type="AlphaFoldDB" id="A0A1I5Q9Z8"/>
<dbReference type="Proteomes" id="UP000199137">
    <property type="component" value="Unassembled WGS sequence"/>
</dbReference>
<reference evidence="2 3" key="1">
    <citation type="submission" date="2016-10" db="EMBL/GenBank/DDBJ databases">
        <authorList>
            <person name="de Groot N.N."/>
        </authorList>
    </citation>
    <scope>NUCLEOTIDE SEQUENCE [LARGE SCALE GENOMIC DNA]</scope>
    <source>
        <strain evidence="2 3">DSM 44637</strain>
    </source>
</reference>
<feature type="region of interest" description="Disordered" evidence="1">
    <location>
        <begin position="125"/>
        <end position="176"/>
    </location>
</feature>
<evidence type="ECO:0000256" key="1">
    <source>
        <dbReference type="SAM" id="MobiDB-lite"/>
    </source>
</evidence>
<proteinExistence type="predicted"/>
<protein>
    <submittedName>
        <fullName evidence="2">Uncharacterized protein</fullName>
    </submittedName>
</protein>
<name>A0A1I5Q9Z8_9PSEU</name>
<evidence type="ECO:0000313" key="3">
    <source>
        <dbReference type="Proteomes" id="UP000199137"/>
    </source>
</evidence>
<feature type="compositionally biased region" description="Basic and acidic residues" evidence="1">
    <location>
        <begin position="161"/>
        <end position="176"/>
    </location>
</feature>
<organism evidence="2 3">
    <name type="scientific">Amycolatopsis rubida</name>
    <dbReference type="NCBI Taxonomy" id="112413"/>
    <lineage>
        <taxon>Bacteria</taxon>
        <taxon>Bacillati</taxon>
        <taxon>Actinomycetota</taxon>
        <taxon>Actinomycetes</taxon>
        <taxon>Pseudonocardiales</taxon>
        <taxon>Pseudonocardiaceae</taxon>
        <taxon>Amycolatopsis</taxon>
    </lineage>
</organism>
<sequence length="245" mass="25379">MCGRGGRPVPVCGVLSGQPASPGRGDLREKGRLAREGAACAGRGGLRGKGRLAREGAACVGRAACAGKGGLRGEGRPASCLRGGLPVGRWASGLAGAWPSGGGSLVSVRAGSNRYAHSRRFRLPGGALQLTGPPGPAAAAEREKRPPRRQLRGWARSRVQRWRESHEGAPAEEPRRTGQALCHPLLRERSAASSAVPTAPHCVFRAAPRCVRTPPTDPLPAPGLAVKDFVHSGQITPATPPRSLP</sequence>
<evidence type="ECO:0000313" key="2">
    <source>
        <dbReference type="EMBL" id="SFP43128.1"/>
    </source>
</evidence>